<evidence type="ECO:0000256" key="4">
    <source>
        <dbReference type="ARBA" id="ARBA00035299"/>
    </source>
</evidence>
<keyword evidence="8" id="KW-1185">Reference proteome</keyword>
<comment type="similarity">
    <text evidence="1">Belongs to the universal ribosomal protein uL15 family.</text>
</comment>
<evidence type="ECO:0000256" key="2">
    <source>
        <dbReference type="ARBA" id="ARBA00022980"/>
    </source>
</evidence>
<dbReference type="GO" id="GO:0003735">
    <property type="term" value="F:structural constituent of ribosome"/>
    <property type="evidence" value="ECO:0007669"/>
    <property type="project" value="InterPro"/>
</dbReference>
<evidence type="ECO:0000256" key="3">
    <source>
        <dbReference type="ARBA" id="ARBA00023274"/>
    </source>
</evidence>
<dbReference type="InterPro" id="IPR036227">
    <property type="entry name" value="Ribosomal_uL15/eL18_sf"/>
</dbReference>
<dbReference type="InterPro" id="IPR021131">
    <property type="entry name" value="Ribosomal_uL15/eL18"/>
</dbReference>
<accession>A0A6J1TEN1</accession>
<evidence type="ECO:0000256" key="5">
    <source>
        <dbReference type="ARBA" id="ARBA00035423"/>
    </source>
</evidence>
<dbReference type="AlphaFoldDB" id="A0A6J1TEN1"/>
<dbReference type="CTD" id="29088"/>
<name>A0A6J1TEN1_FRAOC</name>
<dbReference type="GO" id="GO:0005762">
    <property type="term" value="C:mitochondrial large ribosomal subunit"/>
    <property type="evidence" value="ECO:0007669"/>
    <property type="project" value="TreeGrafter"/>
</dbReference>
<dbReference type="GeneID" id="113216418"/>
<dbReference type="SUPFAM" id="SSF52080">
    <property type="entry name" value="Ribosomal proteins L15p and L18e"/>
    <property type="match status" value="1"/>
</dbReference>
<organism evidence="8 9">
    <name type="scientific">Frankliniella occidentalis</name>
    <name type="common">Western flower thrips</name>
    <name type="synonym">Euthrips occidentalis</name>
    <dbReference type="NCBI Taxonomy" id="133901"/>
    <lineage>
        <taxon>Eukaryota</taxon>
        <taxon>Metazoa</taxon>
        <taxon>Ecdysozoa</taxon>
        <taxon>Arthropoda</taxon>
        <taxon>Hexapoda</taxon>
        <taxon>Insecta</taxon>
        <taxon>Pterygota</taxon>
        <taxon>Neoptera</taxon>
        <taxon>Paraneoptera</taxon>
        <taxon>Thysanoptera</taxon>
        <taxon>Terebrantia</taxon>
        <taxon>Thripoidea</taxon>
        <taxon>Thripidae</taxon>
        <taxon>Frankliniella</taxon>
    </lineage>
</organism>
<evidence type="ECO:0000313" key="8">
    <source>
        <dbReference type="Proteomes" id="UP000504606"/>
    </source>
</evidence>
<dbReference type="RefSeq" id="XP_026291954.1">
    <property type="nucleotide sequence ID" value="XM_026436169.2"/>
</dbReference>
<evidence type="ECO:0000256" key="6">
    <source>
        <dbReference type="SAM" id="MobiDB-lite"/>
    </source>
</evidence>
<dbReference type="Pfam" id="PF00828">
    <property type="entry name" value="Ribosomal_L27A"/>
    <property type="match status" value="1"/>
</dbReference>
<reference evidence="9" key="1">
    <citation type="submission" date="2025-08" db="UniProtKB">
        <authorList>
            <consortium name="RefSeq"/>
        </authorList>
    </citation>
    <scope>IDENTIFICATION</scope>
    <source>
        <tissue evidence="9">Whole organism</tissue>
    </source>
</reference>
<dbReference type="OrthoDB" id="361383at2759"/>
<proteinExistence type="inferred from homology"/>
<evidence type="ECO:0000313" key="9">
    <source>
        <dbReference type="RefSeq" id="XP_026291954.1"/>
    </source>
</evidence>
<sequence length="293" mass="33489">MAVRGYEKALGLLRTLPRVCLYNIAPIPGSNKRSKRGRGQHGGDKHGAGNKGSKARQNYMRIGYETGNWPYYLKFPFEPYYLGHHLKRQYPPLSLGQLQLMIDTDRINPKKPVDLVQICNSGLYKINPQCKHYGVHLTDEGADNFTAKINIEVQWASEPVIAAVERNGGTITTAFFDPPSLFALTNAKKFLESGEPIPKRMIPPEDAISYYTDPKMRGYLADPDQISWDRLVLAQKYGYTLPKIEEDPDYEMLTFRKDPRQIFYGLEPGWVVNLIDRMILKPTDPELKEYYKG</sequence>
<evidence type="ECO:0000259" key="7">
    <source>
        <dbReference type="Pfam" id="PF00828"/>
    </source>
</evidence>
<keyword evidence="2 9" id="KW-0689">Ribosomal protein</keyword>
<protein>
    <recommendedName>
        <fullName evidence="4">Large ribosomal subunit protein uL15m</fullName>
    </recommendedName>
    <alternativeName>
        <fullName evidence="5">39S ribosomal protein L15, mitochondrial</fullName>
    </alternativeName>
</protein>
<dbReference type="InterPro" id="IPR005749">
    <property type="entry name" value="Ribosomal_uL15_bac-type"/>
</dbReference>
<dbReference type="Proteomes" id="UP000504606">
    <property type="component" value="Unplaced"/>
</dbReference>
<feature type="domain" description="Large ribosomal subunit protein uL15/eL18" evidence="7">
    <location>
        <begin position="92"/>
        <end position="172"/>
    </location>
</feature>
<feature type="region of interest" description="Disordered" evidence="6">
    <location>
        <begin position="31"/>
        <end position="54"/>
    </location>
</feature>
<keyword evidence="3" id="KW-0687">Ribonucleoprotein</keyword>
<dbReference type="GO" id="GO:0006412">
    <property type="term" value="P:translation"/>
    <property type="evidence" value="ECO:0007669"/>
    <property type="project" value="InterPro"/>
</dbReference>
<evidence type="ECO:0000256" key="1">
    <source>
        <dbReference type="ARBA" id="ARBA00007320"/>
    </source>
</evidence>
<dbReference type="PANTHER" id="PTHR12934:SF11">
    <property type="entry name" value="LARGE RIBOSOMAL SUBUNIT PROTEIN UL15M"/>
    <property type="match status" value="1"/>
</dbReference>
<dbReference type="PANTHER" id="PTHR12934">
    <property type="entry name" value="50S RIBOSOMAL PROTEIN L15"/>
    <property type="match status" value="1"/>
</dbReference>
<dbReference type="KEGG" id="foc:113216418"/>
<gene>
    <name evidence="9" type="primary">LOC113216418</name>
</gene>